<evidence type="ECO:0000313" key="7">
    <source>
        <dbReference type="Proteomes" id="UP001438707"/>
    </source>
</evidence>
<dbReference type="Gene3D" id="1.20.1250.40">
    <property type="match status" value="1"/>
</dbReference>
<dbReference type="GO" id="GO:0000166">
    <property type="term" value="F:nucleotide binding"/>
    <property type="evidence" value="ECO:0007669"/>
    <property type="project" value="InterPro"/>
</dbReference>
<name>A0AAW1QYD8_9CHLO</name>
<dbReference type="EMBL" id="JALJOS010000020">
    <property type="protein sequence ID" value="KAK9826544.1"/>
    <property type="molecule type" value="Genomic_DNA"/>
</dbReference>
<evidence type="ECO:0000256" key="3">
    <source>
        <dbReference type="SAM" id="Coils"/>
    </source>
</evidence>
<keyword evidence="2" id="KW-0539">Nucleus</keyword>
<evidence type="ECO:0000313" key="6">
    <source>
        <dbReference type="EMBL" id="KAK9826544.1"/>
    </source>
</evidence>
<feature type="domain" description="RNA polymerase Rpb4/RPC9 core" evidence="5">
    <location>
        <begin position="13"/>
        <end position="132"/>
    </location>
</feature>
<evidence type="ECO:0000256" key="2">
    <source>
        <dbReference type="ARBA" id="ARBA00023242"/>
    </source>
</evidence>
<feature type="coiled-coil region" evidence="3">
    <location>
        <begin position="672"/>
        <end position="699"/>
    </location>
</feature>
<dbReference type="PANTHER" id="PTHR45615:SF80">
    <property type="entry name" value="GRIP DOMAIN-CONTAINING PROTEIN"/>
    <property type="match status" value="1"/>
</dbReference>
<dbReference type="SUPFAM" id="SSF57997">
    <property type="entry name" value="Tropomyosin"/>
    <property type="match status" value="1"/>
</dbReference>
<keyword evidence="3" id="KW-0175">Coiled coil</keyword>
<dbReference type="GO" id="GO:0006352">
    <property type="term" value="P:DNA-templated transcription initiation"/>
    <property type="evidence" value="ECO:0007669"/>
    <property type="project" value="InterPro"/>
</dbReference>
<accession>A0AAW1QYD8</accession>
<organism evidence="6 7">
    <name type="scientific">Apatococcus lobatus</name>
    <dbReference type="NCBI Taxonomy" id="904363"/>
    <lineage>
        <taxon>Eukaryota</taxon>
        <taxon>Viridiplantae</taxon>
        <taxon>Chlorophyta</taxon>
        <taxon>core chlorophytes</taxon>
        <taxon>Trebouxiophyceae</taxon>
        <taxon>Chlorellales</taxon>
        <taxon>Chlorellaceae</taxon>
        <taxon>Apatococcus</taxon>
    </lineage>
</organism>
<evidence type="ECO:0000256" key="4">
    <source>
        <dbReference type="SAM" id="MobiDB-lite"/>
    </source>
</evidence>
<dbReference type="Proteomes" id="UP001438707">
    <property type="component" value="Unassembled WGS sequence"/>
</dbReference>
<reference evidence="6 7" key="1">
    <citation type="journal article" date="2024" name="Nat. Commun.">
        <title>Phylogenomics reveals the evolutionary origins of lichenization in chlorophyte algae.</title>
        <authorList>
            <person name="Puginier C."/>
            <person name="Libourel C."/>
            <person name="Otte J."/>
            <person name="Skaloud P."/>
            <person name="Haon M."/>
            <person name="Grisel S."/>
            <person name="Petersen M."/>
            <person name="Berrin J.G."/>
            <person name="Delaux P.M."/>
            <person name="Dal Grande F."/>
            <person name="Keller J."/>
        </authorList>
    </citation>
    <scope>NUCLEOTIDE SEQUENCE [LARGE SCALE GENOMIC DNA]</scope>
    <source>
        <strain evidence="6 7">SAG 2145</strain>
    </source>
</reference>
<gene>
    <name evidence="6" type="ORF">WJX74_001641</name>
</gene>
<dbReference type="InterPro" id="IPR010997">
    <property type="entry name" value="HRDC-like_sf"/>
</dbReference>
<dbReference type="SUPFAM" id="SSF47819">
    <property type="entry name" value="HRDC-like"/>
    <property type="match status" value="1"/>
</dbReference>
<comment type="caution">
    <text evidence="6">The sequence shown here is derived from an EMBL/GenBank/DDBJ whole genome shotgun (WGS) entry which is preliminary data.</text>
</comment>
<dbReference type="InterPro" id="IPR038324">
    <property type="entry name" value="Rpb4/RPC9_sf"/>
</dbReference>
<evidence type="ECO:0000256" key="1">
    <source>
        <dbReference type="ARBA" id="ARBA00004123"/>
    </source>
</evidence>
<feature type="region of interest" description="Disordered" evidence="4">
    <location>
        <begin position="641"/>
        <end position="662"/>
    </location>
</feature>
<feature type="coiled-coil region" evidence="3">
    <location>
        <begin position="591"/>
        <end position="618"/>
    </location>
</feature>
<evidence type="ECO:0000259" key="5">
    <source>
        <dbReference type="SMART" id="SM00657"/>
    </source>
</evidence>
<sequence length="812" mass="90609">MAATEDEELKDDPAFKDAAIFSLPEAGFGIQSRLEIATRTNPQFTPHPLVKKTVDYTTRFSVNRDPGALEAFRGYLREQTDLSQEEQCQITNLVPDSVEELKCLVPSIDDPERFEDDLLEEIPDVQFCLQVDAENSYNGVSMEDNVWRPKGPHLPSHIFTRVTVLLHLPMREDNSRRPQIVIVPSSTGFELLQQASPSRRKSPASKWTPPGSACSGLQGEVCRSLQTNFLLGGGGRAIDRQREDALLRMNAAAIKDLRRANAALAGELTRCKHEVAQDMKGLETEHAELKKHVAAERQHVGMLKEQLATLEEHKAAFKVKARSKLKDADRRLQQEHEARCRSNAEATSSCQKLEQAQQQLKEAQKRNSDLAAEKQKLQEKAIALEHKVHELRLENGGLCESVRQSDSGQASAADECQRLHQRIAEVEGQLRSAKEAVQDAKSKHPRLLTKIQELEASCRKRDGQLEATQAEMRGHQDQAADLSAAHEDLAHQVKRTQERVERMAWEAKAERERAAVLERQVNDLQQENRALTFQKEEAVGLQDITDARLRDIQEALRASQIAAAAAAEEVMMLQGKHAHSLAQLNANSKELSDYKLQNQELAESLHSATDQLAALQAVQGGDRRHLETRLAHVSHELEQSSAELSRCRQGSEAAEQGRSGAQQLLTGVREELRATRQMLEGEQAQCTRLRRELGAARQAAVQEADARQRTAADLAAATESEEALRHQSKRDANALRQNILNLDANNCEAGGIHDMNGRDAWHMQPQMSPKRPHRHAAALPNYEAWVDSVLRKSQPGFHGSIDSAYALNSRGF</sequence>
<dbReference type="PANTHER" id="PTHR45615">
    <property type="entry name" value="MYOSIN HEAVY CHAIN, NON-MUSCLE"/>
    <property type="match status" value="1"/>
</dbReference>
<dbReference type="InterPro" id="IPR005574">
    <property type="entry name" value="Rpb4/RPC9"/>
</dbReference>
<proteinExistence type="predicted"/>
<keyword evidence="7" id="KW-1185">Reference proteome</keyword>
<dbReference type="GO" id="GO:0030880">
    <property type="term" value="C:RNA polymerase complex"/>
    <property type="evidence" value="ECO:0007669"/>
    <property type="project" value="InterPro"/>
</dbReference>
<dbReference type="InterPro" id="IPR006590">
    <property type="entry name" value="RNA_pol_Rpb4/RPC9_core"/>
</dbReference>
<dbReference type="GO" id="GO:0005634">
    <property type="term" value="C:nucleus"/>
    <property type="evidence" value="ECO:0007669"/>
    <property type="project" value="UniProtKB-SubCell"/>
</dbReference>
<dbReference type="Pfam" id="PF03874">
    <property type="entry name" value="RNA_pol_Rpb4"/>
    <property type="match status" value="1"/>
</dbReference>
<feature type="region of interest" description="Disordered" evidence="4">
    <location>
        <begin position="194"/>
        <end position="213"/>
    </location>
</feature>
<protein>
    <recommendedName>
        <fullName evidence="5">RNA polymerase Rpb4/RPC9 core domain-containing protein</fullName>
    </recommendedName>
</protein>
<dbReference type="SMART" id="SM00657">
    <property type="entry name" value="RPOL4c"/>
    <property type="match status" value="1"/>
</dbReference>
<feature type="coiled-coil region" evidence="3">
    <location>
        <begin position="254"/>
        <end position="537"/>
    </location>
</feature>
<comment type="subcellular location">
    <subcellularLocation>
        <location evidence="1">Nucleus</location>
    </subcellularLocation>
</comment>
<dbReference type="AlphaFoldDB" id="A0AAW1QYD8"/>